<organism evidence="6 7">
    <name type="scientific">Hermanssonia centrifuga</name>
    <dbReference type="NCBI Taxonomy" id="98765"/>
    <lineage>
        <taxon>Eukaryota</taxon>
        <taxon>Fungi</taxon>
        <taxon>Dikarya</taxon>
        <taxon>Basidiomycota</taxon>
        <taxon>Agaricomycotina</taxon>
        <taxon>Agaricomycetes</taxon>
        <taxon>Polyporales</taxon>
        <taxon>Meruliaceae</taxon>
        <taxon>Hermanssonia</taxon>
    </lineage>
</organism>
<feature type="modified residue" description="4-aspartylphosphate" evidence="3">
    <location>
        <position position="364"/>
    </location>
</feature>
<sequence>MLEDQAQIIETTGAAHPPPGIDVVISVLNNVPSSLYLDATYIFRLLSNAEKFCTDGYICIVVAMDSESQVELKISDTGCGIPESFRGGLFEPYQQADSSLTRPRQGTGLGLSIVKQLVQSMSGTVDVESVEGEGSTFTVKLPVALPSLALPKPIVVLTVLSRLTVIYRQQRTARLFADLWGQYGLTTSLAALDVSFADLVEDADLIWADIETVSQSDALKHLMSVDLSIKLPTLFIVYSDALELAILQPALSSSTRVVLVKRPVVMHSLLEMLRKPEAYTNAHNAPGQVKGSFALPRPHEKKFLSAEPLPNGGHTILLVEDNMINQHLGKRLLEKLGYDVVAVSNGQEAVDRVVQQNFICCFMDCQACPRSLSLLLQ</sequence>
<keyword evidence="2" id="KW-0902">Two-component regulatory system</keyword>
<dbReference type="SUPFAM" id="SSF55874">
    <property type="entry name" value="ATPase domain of HSP90 chaperone/DNA topoisomerase II/histidine kinase"/>
    <property type="match status" value="1"/>
</dbReference>
<evidence type="ECO:0000313" key="7">
    <source>
        <dbReference type="Proteomes" id="UP000186601"/>
    </source>
</evidence>
<evidence type="ECO:0008006" key="8">
    <source>
        <dbReference type="Google" id="ProtNLM"/>
    </source>
</evidence>
<proteinExistence type="predicted"/>
<dbReference type="Proteomes" id="UP000186601">
    <property type="component" value="Unassembled WGS sequence"/>
</dbReference>
<dbReference type="InterPro" id="IPR004358">
    <property type="entry name" value="Sig_transdc_His_kin-like_C"/>
</dbReference>
<evidence type="ECO:0000313" key="6">
    <source>
        <dbReference type="EMBL" id="PSR93740.1"/>
    </source>
</evidence>
<dbReference type="PROSITE" id="PS50109">
    <property type="entry name" value="HIS_KIN"/>
    <property type="match status" value="1"/>
</dbReference>
<dbReference type="PROSITE" id="PS50110">
    <property type="entry name" value="RESPONSE_REGULATORY"/>
    <property type="match status" value="1"/>
</dbReference>
<dbReference type="EMBL" id="MLYV02000468">
    <property type="protein sequence ID" value="PSR93740.1"/>
    <property type="molecule type" value="Genomic_DNA"/>
</dbReference>
<reference evidence="6 7" key="1">
    <citation type="submission" date="2018-02" db="EMBL/GenBank/DDBJ databases">
        <title>Genome sequence of the basidiomycete white-rot fungus Phlebia centrifuga.</title>
        <authorList>
            <person name="Granchi Z."/>
            <person name="Peng M."/>
            <person name="de Vries R.P."/>
            <person name="Hilden K."/>
            <person name="Makela M.R."/>
            <person name="Grigoriev I."/>
            <person name="Riley R."/>
        </authorList>
    </citation>
    <scope>NUCLEOTIDE SEQUENCE [LARGE SCALE GENOMIC DNA]</scope>
    <source>
        <strain evidence="6 7">FBCC195</strain>
    </source>
</reference>
<dbReference type="Gene3D" id="3.30.565.10">
    <property type="entry name" value="Histidine kinase-like ATPase, C-terminal domain"/>
    <property type="match status" value="1"/>
</dbReference>
<feature type="domain" description="Histidine kinase" evidence="4">
    <location>
        <begin position="42"/>
        <end position="145"/>
    </location>
</feature>
<protein>
    <recommendedName>
        <fullName evidence="8">Histidine kinase</fullName>
    </recommendedName>
</protein>
<dbReference type="InterPro" id="IPR005467">
    <property type="entry name" value="His_kinase_dom"/>
</dbReference>
<accession>A0A2R6PMV8</accession>
<name>A0A2R6PMV8_9APHY</name>
<dbReference type="InterPro" id="IPR003594">
    <property type="entry name" value="HATPase_dom"/>
</dbReference>
<keyword evidence="7" id="KW-1185">Reference proteome</keyword>
<evidence type="ECO:0000259" key="5">
    <source>
        <dbReference type="PROSITE" id="PS50110"/>
    </source>
</evidence>
<dbReference type="PANTHER" id="PTHR45339:SF1">
    <property type="entry name" value="HYBRID SIGNAL TRANSDUCTION HISTIDINE KINASE J"/>
    <property type="match status" value="1"/>
</dbReference>
<dbReference type="OrthoDB" id="60033at2759"/>
<evidence type="ECO:0000259" key="4">
    <source>
        <dbReference type="PROSITE" id="PS50109"/>
    </source>
</evidence>
<dbReference type="InterPro" id="IPR036890">
    <property type="entry name" value="HATPase_C_sf"/>
</dbReference>
<feature type="domain" description="Response regulatory" evidence="5">
    <location>
        <begin position="315"/>
        <end position="377"/>
    </location>
</feature>
<keyword evidence="1 3" id="KW-0597">Phosphoprotein</keyword>
<gene>
    <name evidence="6" type="ORF">PHLCEN_2v4635</name>
</gene>
<dbReference type="InterPro" id="IPR001789">
    <property type="entry name" value="Sig_transdc_resp-reg_receiver"/>
</dbReference>
<dbReference type="SUPFAM" id="SSF52172">
    <property type="entry name" value="CheY-like"/>
    <property type="match status" value="1"/>
</dbReference>
<evidence type="ECO:0000256" key="1">
    <source>
        <dbReference type="ARBA" id="ARBA00022553"/>
    </source>
</evidence>
<comment type="caution">
    <text evidence="6">The sequence shown here is derived from an EMBL/GenBank/DDBJ whole genome shotgun (WGS) entry which is preliminary data.</text>
</comment>
<dbReference type="CDD" id="cd17546">
    <property type="entry name" value="REC_hyHK_CKI1_RcsC-like"/>
    <property type="match status" value="1"/>
</dbReference>
<dbReference type="SMART" id="SM00387">
    <property type="entry name" value="HATPase_c"/>
    <property type="match status" value="1"/>
</dbReference>
<dbReference type="STRING" id="98765.A0A2R6PMV8"/>
<dbReference type="GO" id="GO:0016772">
    <property type="term" value="F:transferase activity, transferring phosphorus-containing groups"/>
    <property type="evidence" value="ECO:0007669"/>
    <property type="project" value="InterPro"/>
</dbReference>
<dbReference type="GO" id="GO:0000160">
    <property type="term" value="P:phosphorelay signal transduction system"/>
    <property type="evidence" value="ECO:0007669"/>
    <property type="project" value="UniProtKB-KW"/>
</dbReference>
<dbReference type="AlphaFoldDB" id="A0A2R6PMV8"/>
<dbReference type="InterPro" id="IPR011006">
    <property type="entry name" value="CheY-like_superfamily"/>
</dbReference>
<dbReference type="PANTHER" id="PTHR45339">
    <property type="entry name" value="HYBRID SIGNAL TRANSDUCTION HISTIDINE KINASE J"/>
    <property type="match status" value="1"/>
</dbReference>
<evidence type="ECO:0000256" key="2">
    <source>
        <dbReference type="ARBA" id="ARBA00023012"/>
    </source>
</evidence>
<dbReference type="PRINTS" id="PR00344">
    <property type="entry name" value="BCTRLSENSOR"/>
</dbReference>
<dbReference type="Pfam" id="PF02518">
    <property type="entry name" value="HATPase_c"/>
    <property type="match status" value="1"/>
</dbReference>
<dbReference type="Gene3D" id="3.40.50.2300">
    <property type="match status" value="1"/>
</dbReference>
<evidence type="ECO:0000256" key="3">
    <source>
        <dbReference type="PROSITE-ProRule" id="PRU00169"/>
    </source>
</evidence>